<comment type="caution">
    <text evidence="2">The sequence shown here is derived from an EMBL/GenBank/DDBJ whole genome shotgun (WGS) entry which is preliminary data.</text>
</comment>
<dbReference type="SUPFAM" id="SSF52087">
    <property type="entry name" value="CRAL/TRIO domain"/>
    <property type="match status" value="1"/>
</dbReference>
<protein>
    <submittedName>
        <fullName evidence="2">Csr1 protein</fullName>
    </submittedName>
</protein>
<dbReference type="InterPro" id="IPR011074">
    <property type="entry name" value="CRAL/TRIO_N_dom"/>
</dbReference>
<reference evidence="2 3" key="1">
    <citation type="journal article" date="2023" name="Elife">
        <title>Identification of key yeast species and microbe-microbe interactions impacting larval growth of Drosophila in the wild.</title>
        <authorList>
            <person name="Mure A."/>
            <person name="Sugiura Y."/>
            <person name="Maeda R."/>
            <person name="Honda K."/>
            <person name="Sakurai N."/>
            <person name="Takahashi Y."/>
            <person name="Watada M."/>
            <person name="Katoh T."/>
            <person name="Gotoh A."/>
            <person name="Gotoh Y."/>
            <person name="Taniguchi I."/>
            <person name="Nakamura K."/>
            <person name="Hayashi T."/>
            <person name="Katayama T."/>
            <person name="Uemura T."/>
            <person name="Hattori Y."/>
        </authorList>
    </citation>
    <scope>NUCLEOTIDE SEQUENCE [LARGE SCALE GENOMIC DNA]</scope>
    <source>
        <strain evidence="2 3">SC-9</strain>
    </source>
</reference>
<dbReference type="PANTHER" id="PTHR46590:SF1">
    <property type="entry name" value="PHOSPHATIDYLINOSITOL TRANSFER PROTEIN CSR1"/>
    <property type="match status" value="1"/>
</dbReference>
<evidence type="ECO:0000313" key="3">
    <source>
        <dbReference type="Proteomes" id="UP001360560"/>
    </source>
</evidence>
<dbReference type="Pfam" id="PF00650">
    <property type="entry name" value="CRAL_TRIO"/>
    <property type="match status" value="1"/>
</dbReference>
<dbReference type="EMBL" id="BTFZ01000006">
    <property type="protein sequence ID" value="GMM35405.1"/>
    <property type="molecule type" value="Genomic_DNA"/>
</dbReference>
<organism evidence="2 3">
    <name type="scientific">Saccharomycopsis crataegensis</name>
    <dbReference type="NCBI Taxonomy" id="43959"/>
    <lineage>
        <taxon>Eukaryota</taxon>
        <taxon>Fungi</taxon>
        <taxon>Dikarya</taxon>
        <taxon>Ascomycota</taxon>
        <taxon>Saccharomycotina</taxon>
        <taxon>Saccharomycetes</taxon>
        <taxon>Saccharomycopsidaceae</taxon>
        <taxon>Saccharomycopsis</taxon>
    </lineage>
</organism>
<dbReference type="AlphaFoldDB" id="A0AAV5QM39"/>
<evidence type="ECO:0000313" key="2">
    <source>
        <dbReference type="EMBL" id="GMM35405.1"/>
    </source>
</evidence>
<dbReference type="PROSITE" id="PS50191">
    <property type="entry name" value="CRAL_TRIO"/>
    <property type="match status" value="1"/>
</dbReference>
<accession>A0AAV5QM39</accession>
<dbReference type="CDD" id="cd00170">
    <property type="entry name" value="SEC14"/>
    <property type="match status" value="1"/>
</dbReference>
<keyword evidence="3" id="KW-1185">Reference proteome</keyword>
<feature type="domain" description="CRAL-TRIO" evidence="1">
    <location>
        <begin position="238"/>
        <end position="397"/>
    </location>
</feature>
<proteinExistence type="predicted"/>
<dbReference type="InterPro" id="IPR001251">
    <property type="entry name" value="CRAL-TRIO_dom"/>
</dbReference>
<dbReference type="PANTHER" id="PTHR46590">
    <property type="entry name" value="PHOSPHATIDYLINOSITOL TRANSFER PROTEIN CSR1-RELATED"/>
    <property type="match status" value="1"/>
</dbReference>
<dbReference type="InterPro" id="IPR036865">
    <property type="entry name" value="CRAL-TRIO_dom_sf"/>
</dbReference>
<dbReference type="InterPro" id="IPR036273">
    <property type="entry name" value="CRAL/TRIO_N_dom_sf"/>
</dbReference>
<sequence>MTTTSARTIPQGRIETITSEEELRLKELWAYILNFWGRPAKIPTSSEGKKLLRASCTLGNEYEDATIDSAASGAAAATADATSSTTAKEKKSGGKFSKFKLGKKKTKETSATATASPAVSQNGTFGHKRVGSLSESIKQIPSKVEIEGRYTDEMVHGALKDLKPDEMYENFWSFLRLDSPDNLVLRFLRARKWDVDKSLAMISNTLHWRIKDSQIDRHLREGELKLWEEYINSDKTNNAGVFKNYELNKSYIRGFDKQGRPIVVVRPRLHHSSDQTIEEMQLYTLMVIETARLFLKEPVDSASILFDMSDFSLSNMDYSPVKFMISAFEAHYPESLGVLLIHKAPWVFSGIWNIIKNWLDPVVASKVNFTKNTSDLEKFIEAENLPASLGGKDDFEPTYIEPKEGENDLVINDSPEKTQLIKEREEIIENFIVTTLKWIEADDSAESAGFLEQRIKIGKQLNDNYIKLDPYIRGRSNFDRLGLINFC</sequence>
<name>A0AAV5QM39_9ASCO</name>
<dbReference type="SMART" id="SM01100">
    <property type="entry name" value="CRAL_TRIO_N"/>
    <property type="match status" value="1"/>
</dbReference>
<dbReference type="Gene3D" id="3.40.525.10">
    <property type="entry name" value="CRAL-TRIO lipid binding domain"/>
    <property type="match status" value="1"/>
</dbReference>
<dbReference type="RefSeq" id="XP_064852405.1">
    <property type="nucleotide sequence ID" value="XM_064996333.1"/>
</dbReference>
<dbReference type="InterPro" id="IPR052432">
    <property type="entry name" value="PITP/CRAL-TRIO"/>
</dbReference>
<evidence type="ECO:0000259" key="1">
    <source>
        <dbReference type="PROSITE" id="PS50191"/>
    </source>
</evidence>
<dbReference type="Proteomes" id="UP001360560">
    <property type="component" value="Unassembled WGS sequence"/>
</dbReference>
<gene>
    <name evidence="2" type="ORF">DASC09_027300</name>
</gene>
<dbReference type="SMART" id="SM00516">
    <property type="entry name" value="SEC14"/>
    <property type="match status" value="1"/>
</dbReference>
<dbReference type="GeneID" id="90073384"/>
<dbReference type="Pfam" id="PF03765">
    <property type="entry name" value="CRAL_TRIO_N"/>
    <property type="match status" value="1"/>
</dbReference>
<dbReference type="SUPFAM" id="SSF46938">
    <property type="entry name" value="CRAL/TRIO N-terminal domain"/>
    <property type="match status" value="1"/>
</dbReference>